<organism evidence="7 8">
    <name type="scientific">Lactarius akahatsu</name>
    <dbReference type="NCBI Taxonomy" id="416441"/>
    <lineage>
        <taxon>Eukaryota</taxon>
        <taxon>Fungi</taxon>
        <taxon>Dikarya</taxon>
        <taxon>Basidiomycota</taxon>
        <taxon>Agaricomycotina</taxon>
        <taxon>Agaricomycetes</taxon>
        <taxon>Russulales</taxon>
        <taxon>Russulaceae</taxon>
        <taxon>Lactarius</taxon>
    </lineage>
</organism>
<protein>
    <submittedName>
        <fullName evidence="7">Glycoside hydrolase</fullName>
    </submittedName>
</protein>
<evidence type="ECO:0000256" key="4">
    <source>
        <dbReference type="SAM" id="MobiDB-lite"/>
    </source>
</evidence>
<dbReference type="PANTHER" id="PTHR31308">
    <property type="match status" value="1"/>
</dbReference>
<feature type="compositionally biased region" description="Low complexity" evidence="4">
    <location>
        <begin position="738"/>
        <end position="754"/>
    </location>
</feature>
<dbReference type="Gene3D" id="2.60.40.1180">
    <property type="entry name" value="Golgi alpha-mannosidase II"/>
    <property type="match status" value="1"/>
</dbReference>
<evidence type="ECO:0000256" key="1">
    <source>
        <dbReference type="ARBA" id="ARBA00005641"/>
    </source>
</evidence>
<reference evidence="7" key="1">
    <citation type="submission" date="2022-01" db="EMBL/GenBank/DDBJ databases">
        <title>Comparative genomics reveals a dynamic genome evolution in the ectomycorrhizal milk-cap (Lactarius) mushrooms.</title>
        <authorList>
            <consortium name="DOE Joint Genome Institute"/>
            <person name="Lebreton A."/>
            <person name="Tang N."/>
            <person name="Kuo A."/>
            <person name="LaButti K."/>
            <person name="Drula E."/>
            <person name="Barry K."/>
            <person name="Clum A."/>
            <person name="Lipzen A."/>
            <person name="Mousain D."/>
            <person name="Ng V."/>
            <person name="Wang R."/>
            <person name="Wang X."/>
            <person name="Dai Y."/>
            <person name="Henrissat B."/>
            <person name="Grigoriev I.V."/>
            <person name="Guerin-Laguette A."/>
            <person name="Yu F."/>
            <person name="Martin F.M."/>
        </authorList>
    </citation>
    <scope>NUCLEOTIDE SEQUENCE</scope>
    <source>
        <strain evidence="7">QP</strain>
    </source>
</reference>
<dbReference type="SUPFAM" id="SSF51445">
    <property type="entry name" value="(Trans)glycosidases"/>
    <property type="match status" value="1"/>
</dbReference>
<dbReference type="InterPro" id="IPR001547">
    <property type="entry name" value="Glyco_hydro_5"/>
</dbReference>
<dbReference type="InterPro" id="IPR041036">
    <property type="entry name" value="GH5_C"/>
</dbReference>
<proteinExistence type="inferred from homology"/>
<keyword evidence="8" id="KW-1185">Reference proteome</keyword>
<keyword evidence="3" id="KW-0326">Glycosidase</keyword>
<evidence type="ECO:0000259" key="5">
    <source>
        <dbReference type="Pfam" id="PF00150"/>
    </source>
</evidence>
<sequence>MPKIPAVSPATGSRPPPGFVHTVDGNFVDSHGRTLLLRGVNLSGSSKGPIGEPSYLLDGFWENAEAGGNSFAYRPLNLDDGSADIHLARLRGWGFNTLRYPVTWEALEHEGPGIYDYEFMDYTVRVLRKCKEYGFRVYMDPHQDVWSRYCGGSGAPYWTLAACGINPRNFTATQSTILHNEYPLAHDPDPASVPAMTWSTNYGRLAPQTLFTLFFAGRDFAPNCVIDGSNIQDYLQSHYIEAFGRLADRIRDAGDLLDDCVIGWDSLNEPSEGLVGYPDLLTLPTRQGSTLKKGPTPTPAQSLRLGMGQAQTVENWSFGAFGPQRLGSVTIDPKGLSLWADPSTEPDGVHPRYGWKRGPDWQLGVDIWAQHGVWDVETGYVMRPDYFRYFPAAEFAQPQDLDEMAEVEFVSDYWAPHWQAWARRIRLAHPEAIHFVAPPVFAEPPPLPDDDLAGRCAYSAHYYDGLTLVSRHWNWFNADALGLLRGKYKSKFQALKIGEGAIRRSLQSQLGILKEDAPILGSFPTMIGEIGIPYDMDDRRAYGWTDGGRHKGDYSRQQRALDASLNAADGPNGLSYTIWTYCPDNVHPWGDLWNMEDLSLWSSDDLRPRGADASLYQAGGDKSSAMLLAADRAARSRSTTRFGGTGSFTPGYQSQLSLATIPPAADDEGRNADITTYSRWDSTFDFLTDGARAVKAFSRPYPIATVGIPIDIQFNIAKAEFRLVVRVRAEDAPVALRSAPTTRPGTPSSSSYSTFDDPKADPPPTEIFLPIVHFAADRTVGPLLFKSKQKEDLSCADADVDEEPARSRSSETLRGFAPVPYPPRALRNGLAAAVFVSAGRWELDGSTLRWWYPVPRPGEPDREYTIVVARRGGRIVTKEERTHQGLWERLCRSAGECCIM</sequence>
<dbReference type="Pfam" id="PF18564">
    <property type="entry name" value="Glyco_hydro_5_C"/>
    <property type="match status" value="1"/>
</dbReference>
<comment type="caution">
    <text evidence="7">The sequence shown here is derived from an EMBL/GenBank/DDBJ whole genome shotgun (WGS) entry which is preliminary data.</text>
</comment>
<keyword evidence="2 7" id="KW-0378">Hydrolase</keyword>
<dbReference type="InterPro" id="IPR017853">
    <property type="entry name" value="GH"/>
</dbReference>
<dbReference type="EMBL" id="JAKELL010000023">
    <property type="protein sequence ID" value="KAH8992214.1"/>
    <property type="molecule type" value="Genomic_DNA"/>
</dbReference>
<dbReference type="AlphaFoldDB" id="A0AAD4LH93"/>
<evidence type="ECO:0000313" key="7">
    <source>
        <dbReference type="EMBL" id="KAH8992214.1"/>
    </source>
</evidence>
<evidence type="ECO:0000313" key="8">
    <source>
        <dbReference type="Proteomes" id="UP001201163"/>
    </source>
</evidence>
<gene>
    <name evidence="7" type="ORF">EDB92DRAFT_1797407</name>
</gene>
<dbReference type="Gene3D" id="3.20.20.80">
    <property type="entry name" value="Glycosidases"/>
    <property type="match status" value="2"/>
</dbReference>
<dbReference type="Pfam" id="PF00150">
    <property type="entry name" value="Cellulase"/>
    <property type="match status" value="1"/>
</dbReference>
<dbReference type="Proteomes" id="UP001201163">
    <property type="component" value="Unassembled WGS sequence"/>
</dbReference>
<dbReference type="InterPro" id="IPR052066">
    <property type="entry name" value="Glycosphingolipid_Hydrolases"/>
</dbReference>
<comment type="similarity">
    <text evidence="1">Belongs to the glycosyl hydrolase 5 (cellulase A) family.</text>
</comment>
<feature type="domain" description="Glycoside hydrolase family 5" evidence="5">
    <location>
        <begin position="88"/>
        <end position="146"/>
    </location>
</feature>
<evidence type="ECO:0000256" key="2">
    <source>
        <dbReference type="ARBA" id="ARBA00022801"/>
    </source>
</evidence>
<name>A0AAD4LH93_9AGAM</name>
<dbReference type="PROSITE" id="PS00659">
    <property type="entry name" value="GLYCOSYL_HYDROL_F5"/>
    <property type="match status" value="1"/>
</dbReference>
<dbReference type="GO" id="GO:0050295">
    <property type="term" value="F:steryl-beta-glucosidase activity"/>
    <property type="evidence" value="ECO:0007669"/>
    <property type="project" value="TreeGrafter"/>
</dbReference>
<accession>A0AAD4LH93</accession>
<dbReference type="GO" id="GO:1904462">
    <property type="term" value="P:ergosteryl 3-beta-D-glucoside catabolic process"/>
    <property type="evidence" value="ECO:0007669"/>
    <property type="project" value="TreeGrafter"/>
</dbReference>
<evidence type="ECO:0000256" key="3">
    <source>
        <dbReference type="ARBA" id="ARBA00023295"/>
    </source>
</evidence>
<feature type="domain" description="Glycoside hydrolase family 5 C-terminal" evidence="6">
    <location>
        <begin position="699"/>
        <end position="780"/>
    </location>
</feature>
<dbReference type="InterPro" id="IPR013780">
    <property type="entry name" value="Glyco_hydro_b"/>
</dbReference>
<dbReference type="InterPro" id="IPR018087">
    <property type="entry name" value="Glyco_hydro_5_CS"/>
</dbReference>
<evidence type="ECO:0000259" key="6">
    <source>
        <dbReference type="Pfam" id="PF18564"/>
    </source>
</evidence>
<dbReference type="PANTHER" id="PTHR31308:SF6">
    <property type="entry name" value="GLYCOSIDE HYDROLASE FAMILY 5 C-TERMINAL DOMAIN-CONTAINING PROTEIN"/>
    <property type="match status" value="1"/>
</dbReference>
<dbReference type="GO" id="GO:0000272">
    <property type="term" value="P:polysaccharide catabolic process"/>
    <property type="evidence" value="ECO:0007669"/>
    <property type="project" value="InterPro"/>
</dbReference>
<feature type="region of interest" description="Disordered" evidence="4">
    <location>
        <begin position="736"/>
        <end position="759"/>
    </location>
</feature>